<dbReference type="AlphaFoldDB" id="A0A841KHE7"/>
<evidence type="ECO:0008006" key="3">
    <source>
        <dbReference type="Google" id="ProtNLM"/>
    </source>
</evidence>
<gene>
    <name evidence="1" type="ORF">HNQ86_000514</name>
</gene>
<evidence type="ECO:0000313" key="2">
    <source>
        <dbReference type="Proteomes" id="UP000560000"/>
    </source>
</evidence>
<organism evidence="1 2">
    <name type="scientific">Oleiagrimonas soli</name>
    <dbReference type="NCBI Taxonomy" id="1543381"/>
    <lineage>
        <taxon>Bacteria</taxon>
        <taxon>Pseudomonadati</taxon>
        <taxon>Pseudomonadota</taxon>
        <taxon>Gammaproteobacteria</taxon>
        <taxon>Lysobacterales</taxon>
        <taxon>Rhodanobacteraceae</taxon>
        <taxon>Oleiagrimonas</taxon>
    </lineage>
</organism>
<dbReference type="RefSeq" id="WP_052394863.1">
    <property type="nucleotide sequence ID" value="NZ_JACHET010000001.1"/>
</dbReference>
<comment type="caution">
    <text evidence="1">The sequence shown here is derived from an EMBL/GenBank/DDBJ whole genome shotgun (WGS) entry which is preliminary data.</text>
</comment>
<protein>
    <recommendedName>
        <fullName evidence="3">ADP-ribosyl-(Dinitrogen reductase) hydrolase</fullName>
    </recommendedName>
</protein>
<dbReference type="OrthoDB" id="8779628at2"/>
<accession>A0A841KHE7</accession>
<dbReference type="Proteomes" id="UP000560000">
    <property type="component" value="Unassembled WGS sequence"/>
</dbReference>
<name>A0A841KHE7_9GAMM</name>
<proteinExistence type="predicted"/>
<sequence>MDNIKISKATLDKLKSKHDLTEKDVFEAIANRSGHLLRDTREKHRTDPPTMWFVAYTNHRRLIKVCVMQRDDGIHVKTAYDANETEIIIYRVHGKPTDF</sequence>
<reference evidence="1 2" key="1">
    <citation type="submission" date="2020-08" db="EMBL/GenBank/DDBJ databases">
        <title>Genomic Encyclopedia of Type Strains, Phase IV (KMG-IV): sequencing the most valuable type-strain genomes for metagenomic binning, comparative biology and taxonomic classification.</title>
        <authorList>
            <person name="Goeker M."/>
        </authorList>
    </citation>
    <scope>NUCLEOTIDE SEQUENCE [LARGE SCALE GENOMIC DNA]</scope>
    <source>
        <strain evidence="1 2">DSM 107085</strain>
    </source>
</reference>
<dbReference type="EMBL" id="JACHET010000001">
    <property type="protein sequence ID" value="MBB6183169.1"/>
    <property type="molecule type" value="Genomic_DNA"/>
</dbReference>
<evidence type="ECO:0000313" key="1">
    <source>
        <dbReference type="EMBL" id="MBB6183169.1"/>
    </source>
</evidence>